<evidence type="ECO:0000256" key="1">
    <source>
        <dbReference type="ARBA" id="ARBA00022801"/>
    </source>
</evidence>
<keyword evidence="1 3" id="KW-0378">Hydrolase</keyword>
<gene>
    <name evidence="3" type="primary">ydjP_3</name>
    <name evidence="3" type="ORF">SDC9_120161</name>
</gene>
<dbReference type="InterPro" id="IPR029058">
    <property type="entry name" value="AB_hydrolase_fold"/>
</dbReference>
<dbReference type="InterPro" id="IPR050266">
    <property type="entry name" value="AB_hydrolase_sf"/>
</dbReference>
<comment type="caution">
    <text evidence="3">The sequence shown here is derived from an EMBL/GenBank/DDBJ whole genome shotgun (WGS) entry which is preliminary data.</text>
</comment>
<accession>A0A645C6I5</accession>
<evidence type="ECO:0000313" key="3">
    <source>
        <dbReference type="EMBL" id="MPM73185.1"/>
    </source>
</evidence>
<dbReference type="InterPro" id="IPR000073">
    <property type="entry name" value="AB_hydrolase_1"/>
</dbReference>
<organism evidence="3">
    <name type="scientific">bioreactor metagenome</name>
    <dbReference type="NCBI Taxonomy" id="1076179"/>
    <lineage>
        <taxon>unclassified sequences</taxon>
        <taxon>metagenomes</taxon>
        <taxon>ecological metagenomes</taxon>
    </lineage>
</organism>
<dbReference type="GO" id="GO:0016020">
    <property type="term" value="C:membrane"/>
    <property type="evidence" value="ECO:0007669"/>
    <property type="project" value="TreeGrafter"/>
</dbReference>
<dbReference type="AlphaFoldDB" id="A0A645C6I5"/>
<dbReference type="Gene3D" id="3.40.50.1820">
    <property type="entry name" value="alpha/beta hydrolase"/>
    <property type="match status" value="1"/>
</dbReference>
<evidence type="ECO:0000259" key="2">
    <source>
        <dbReference type="Pfam" id="PF00561"/>
    </source>
</evidence>
<dbReference type="EMBL" id="VSSQ01025202">
    <property type="protein sequence ID" value="MPM73185.1"/>
    <property type="molecule type" value="Genomic_DNA"/>
</dbReference>
<dbReference type="EC" id="3.-.-.-" evidence="3"/>
<sequence length="275" mass="30860">MDNYFQTSDGADIHYIEEGNGKTIILIHGWGCAAELYKYQIKALKDKYHVIAVDLRGHGDSKTPGYGFRISRLAKDIQELILHIGEEKVILCGHSMGCSIIWSYIELFGQDRLYKIVLIDEDPVIIDFPSWTDEEREHFGGLFSAQLVFDTVSALKGDNGDAVASSLLGGLFTSDVDEETKNWAISHALKASRSDTADLIFNHSMNDWSKVIPTIKVPTLVVGGKLSAMNYKSIEWIGSVIKNSQTFIMEEKSSHFMFIENHKEFNSALLNFLTD</sequence>
<dbReference type="GO" id="GO:0016787">
    <property type="term" value="F:hydrolase activity"/>
    <property type="evidence" value="ECO:0007669"/>
    <property type="project" value="UniProtKB-KW"/>
</dbReference>
<dbReference type="SUPFAM" id="SSF53474">
    <property type="entry name" value="alpha/beta-Hydrolases"/>
    <property type="match status" value="1"/>
</dbReference>
<proteinExistence type="predicted"/>
<dbReference type="PANTHER" id="PTHR43798">
    <property type="entry name" value="MONOACYLGLYCEROL LIPASE"/>
    <property type="match status" value="1"/>
</dbReference>
<dbReference type="Pfam" id="PF00561">
    <property type="entry name" value="Abhydrolase_1"/>
    <property type="match status" value="1"/>
</dbReference>
<protein>
    <submittedName>
        <fullName evidence="3">AB hydrolase superfamily protein YdjP</fullName>
        <ecNumber evidence="3">3.-.-.-</ecNumber>
    </submittedName>
</protein>
<dbReference type="PANTHER" id="PTHR43798:SF31">
    <property type="entry name" value="AB HYDROLASE SUPERFAMILY PROTEIN YCLE"/>
    <property type="match status" value="1"/>
</dbReference>
<name>A0A645C6I5_9ZZZZ</name>
<feature type="domain" description="AB hydrolase-1" evidence="2">
    <location>
        <begin position="23"/>
        <end position="261"/>
    </location>
</feature>
<reference evidence="3" key="1">
    <citation type="submission" date="2019-08" db="EMBL/GenBank/DDBJ databases">
        <authorList>
            <person name="Kucharzyk K."/>
            <person name="Murdoch R.W."/>
            <person name="Higgins S."/>
            <person name="Loffler F."/>
        </authorList>
    </citation>
    <scope>NUCLEOTIDE SEQUENCE</scope>
</reference>